<dbReference type="GO" id="GO:0006313">
    <property type="term" value="P:DNA transposition"/>
    <property type="evidence" value="ECO:0007669"/>
    <property type="project" value="InterPro"/>
</dbReference>
<dbReference type="InterPro" id="IPR025399">
    <property type="entry name" value="DUF4372"/>
</dbReference>
<evidence type="ECO:0000256" key="1">
    <source>
        <dbReference type="ARBA" id="ARBA00010075"/>
    </source>
</evidence>
<dbReference type="PANTHER" id="PTHR33258:SF1">
    <property type="entry name" value="TRANSPOSASE INSL FOR INSERTION SEQUENCE ELEMENT IS186A-RELATED"/>
    <property type="match status" value="1"/>
</dbReference>
<dbReference type="PANTHER" id="PTHR33258">
    <property type="entry name" value="TRANSPOSASE INSL FOR INSERTION SEQUENCE ELEMENT IS186A-RELATED"/>
    <property type="match status" value="1"/>
</dbReference>
<keyword evidence="4" id="KW-0233">DNA recombination</keyword>
<dbReference type="EMBL" id="AP022345">
    <property type="protein sequence ID" value="BBU69143.1"/>
    <property type="molecule type" value="Genomic_DNA"/>
</dbReference>
<organism evidence="5 6">
    <name type="scientific">Fluviibacter phosphoraccumulans</name>
    <dbReference type="NCBI Taxonomy" id="1751046"/>
    <lineage>
        <taxon>Bacteria</taxon>
        <taxon>Pseudomonadati</taxon>
        <taxon>Pseudomonadota</taxon>
        <taxon>Betaproteobacteria</taxon>
        <taxon>Rhodocyclales</taxon>
        <taxon>Fluviibacteraceae</taxon>
        <taxon>Fluviibacter</taxon>
    </lineage>
</organism>
<comment type="similarity">
    <text evidence="1">Belongs to the transposase 11 family.</text>
</comment>
<dbReference type="Pfam" id="PF01609">
    <property type="entry name" value="DDE_Tnp_1"/>
    <property type="match status" value="1"/>
</dbReference>
<evidence type="ECO:0000256" key="3">
    <source>
        <dbReference type="ARBA" id="ARBA00023125"/>
    </source>
</evidence>
<reference evidence="6" key="1">
    <citation type="submission" date="2020-01" db="EMBL/GenBank/DDBJ databases">
        <title>Phosphoaccumulans saitamaens gen. nov., sp. nov., a polyphosphate accumulating bacterium isolated from surface river water.</title>
        <authorList>
            <person name="Watanabe K."/>
            <person name="Suda W."/>
        </authorList>
    </citation>
    <scope>NUCLEOTIDE SEQUENCE [LARGE SCALE GENOMIC DNA]</scope>
    <source>
        <strain evidence="6">ICHIAU1</strain>
    </source>
</reference>
<dbReference type="InterPro" id="IPR047952">
    <property type="entry name" value="Transpos_IS4"/>
</dbReference>
<dbReference type="Proteomes" id="UP000463961">
    <property type="component" value="Chromosome"/>
</dbReference>
<gene>
    <name evidence="5" type="ORF">ICHIAU1_14260</name>
</gene>
<keyword evidence="2" id="KW-0815">Transposition</keyword>
<evidence type="ECO:0000313" key="5">
    <source>
        <dbReference type="EMBL" id="BBU69143.1"/>
    </source>
</evidence>
<dbReference type="InterPro" id="IPR012337">
    <property type="entry name" value="RNaseH-like_sf"/>
</dbReference>
<name>A0A679HST1_9RHOO</name>
<keyword evidence="3" id="KW-0238">DNA-binding</keyword>
<dbReference type="SUPFAM" id="SSF53098">
    <property type="entry name" value="Ribonuclease H-like"/>
    <property type="match status" value="1"/>
</dbReference>
<protein>
    <submittedName>
        <fullName evidence="5">IS4 family transposase</fullName>
    </submittedName>
</protein>
<sequence length="387" mass="43694">MNRGKAVFAQLLGQVPFSHFEHLVDVYQANKGIRHFSAWNQFLCLMYAQLTRRSGLRDLVACLNAQRSRLYHIGLRGPVTRSTLADANERRDYRLFEALGQRLIASVLTLYEDADLGLGLSGPVYALDSTTIDLCLSLFPWADFRQTKAAIKAHVLLDLRAAIPVFVSLTSGKVHDVKILDQLTLPTGSLLVADRAYLDFKRLYRLNSLSVGFVLRTKANTLTQVCGHRPILDQPGVVSDQMVMLVTPLSLVGYPDPLRRVVFVDPESAKELVFLTNRFDLAATTIARLYKHRWQIELFFKWLKQNLAVKHFFGNSVNAVKSQIWCAICAYLVVLITIRRLHLPVSPQILLHLIETNIFEKISLDQLVNNAISGDYEPDVANQLILL</sequence>
<keyword evidence="6" id="KW-1185">Reference proteome</keyword>
<evidence type="ECO:0000256" key="2">
    <source>
        <dbReference type="ARBA" id="ARBA00022578"/>
    </source>
</evidence>
<dbReference type="Gene3D" id="3.90.350.10">
    <property type="entry name" value="Transposase Inhibitor Protein From Tn5, Chain A, domain 1"/>
    <property type="match status" value="1"/>
</dbReference>
<evidence type="ECO:0000256" key="4">
    <source>
        <dbReference type="ARBA" id="ARBA00023172"/>
    </source>
</evidence>
<dbReference type="AlphaFoldDB" id="A0A679HST1"/>
<dbReference type="InterPro" id="IPR002559">
    <property type="entry name" value="Transposase_11"/>
</dbReference>
<dbReference type="GO" id="GO:0004803">
    <property type="term" value="F:transposase activity"/>
    <property type="evidence" value="ECO:0007669"/>
    <property type="project" value="InterPro"/>
</dbReference>
<dbReference type="GO" id="GO:0003677">
    <property type="term" value="F:DNA binding"/>
    <property type="evidence" value="ECO:0007669"/>
    <property type="project" value="UniProtKB-KW"/>
</dbReference>
<dbReference type="Pfam" id="PF14294">
    <property type="entry name" value="DUF4372"/>
    <property type="match status" value="1"/>
</dbReference>
<dbReference type="RefSeq" id="WP_162050133.1">
    <property type="nucleotide sequence ID" value="NZ_AP019011.1"/>
</dbReference>
<dbReference type="NCBIfam" id="NF033592">
    <property type="entry name" value="transpos_IS4_1"/>
    <property type="match status" value="1"/>
</dbReference>
<proteinExistence type="inferred from homology"/>
<dbReference type="OrthoDB" id="9796012at2"/>
<accession>A0A679HST1</accession>
<evidence type="ECO:0000313" key="6">
    <source>
        <dbReference type="Proteomes" id="UP000463961"/>
    </source>
</evidence>